<evidence type="ECO:0000256" key="4">
    <source>
        <dbReference type="ARBA" id="ARBA00023163"/>
    </source>
</evidence>
<comment type="caution">
    <text evidence="9">The sequence shown here is derived from an EMBL/GenBank/DDBJ whole genome shotgun (WGS) entry which is preliminary data.</text>
</comment>
<evidence type="ECO:0000256" key="6">
    <source>
        <dbReference type="SAM" id="Coils"/>
    </source>
</evidence>
<feature type="compositionally biased region" description="Polar residues" evidence="7">
    <location>
        <begin position="66"/>
        <end position="77"/>
    </location>
</feature>
<evidence type="ECO:0000259" key="8">
    <source>
        <dbReference type="PROSITE" id="PS50217"/>
    </source>
</evidence>
<dbReference type="Gene3D" id="1.20.5.170">
    <property type="match status" value="1"/>
</dbReference>
<keyword evidence="4" id="KW-0804">Transcription</keyword>
<dbReference type="InterPro" id="IPR051027">
    <property type="entry name" value="bZIP_transcription_factors"/>
</dbReference>
<name>A0ABR2X0D6_9FUNG</name>
<keyword evidence="6" id="KW-0175">Coiled coil</keyword>
<evidence type="ECO:0000256" key="1">
    <source>
        <dbReference type="ARBA" id="ARBA00004123"/>
    </source>
</evidence>
<accession>A0ABR2X0D6</accession>
<dbReference type="InterPro" id="IPR046347">
    <property type="entry name" value="bZIP_sf"/>
</dbReference>
<dbReference type="PROSITE" id="PS50217">
    <property type="entry name" value="BZIP"/>
    <property type="match status" value="1"/>
</dbReference>
<dbReference type="PRINTS" id="PR00043">
    <property type="entry name" value="LEUZIPPRJUN"/>
</dbReference>
<dbReference type="InterPro" id="IPR004827">
    <property type="entry name" value="bZIP"/>
</dbReference>
<feature type="compositionally biased region" description="Polar residues" evidence="7">
    <location>
        <begin position="143"/>
        <end position="152"/>
    </location>
</feature>
<keyword evidence="2" id="KW-0805">Transcription regulation</keyword>
<dbReference type="Proteomes" id="UP001479436">
    <property type="component" value="Unassembled WGS sequence"/>
</dbReference>
<sequence>MSETVSRLGLPRTDFSEADIGAPTPTRFLLECGEYKLTPSISALGEINPFEASFNSTGGKKEVLFSTPNTNSKNASVPNATLAPIPPPPSSNITLVPTSVPEIASLPKTESNQYTKATTTAQPFNKTSQNSAPPKSSEPVSEALNTTTSRANENMHDQYSSSDDSQNDKYDKSSGYKRKSSSNGDNDEDKRRRFLERNRVAASKCRQKKKMWVKELEYKSDEISARNKQLQQLVGQLKEELLHLKSQLLGHRNCNCNVIQQYVQTSGHFGPLPLDANGSAVMGAGVPMQIPQANLPPQQTFSNMSSVVGLPPFVNN</sequence>
<feature type="domain" description="BZIP" evidence="8">
    <location>
        <begin position="188"/>
        <end position="251"/>
    </location>
</feature>
<protein>
    <recommendedName>
        <fullName evidence="8">BZIP domain-containing protein</fullName>
    </recommendedName>
</protein>
<evidence type="ECO:0000313" key="10">
    <source>
        <dbReference type="Proteomes" id="UP001479436"/>
    </source>
</evidence>
<feature type="region of interest" description="Disordered" evidence="7">
    <location>
        <begin position="65"/>
        <end position="201"/>
    </location>
</feature>
<dbReference type="PANTHER" id="PTHR19304">
    <property type="entry name" value="CYCLIC-AMP RESPONSE ELEMENT BINDING PROTEIN"/>
    <property type="match status" value="1"/>
</dbReference>
<evidence type="ECO:0000313" key="9">
    <source>
        <dbReference type="EMBL" id="KAK9767235.1"/>
    </source>
</evidence>
<keyword evidence="3" id="KW-0238">DNA-binding</keyword>
<reference evidence="9 10" key="1">
    <citation type="submission" date="2023-04" db="EMBL/GenBank/DDBJ databases">
        <title>Genome of Basidiobolus ranarum AG-B5.</title>
        <authorList>
            <person name="Stajich J.E."/>
            <person name="Carter-House D."/>
            <person name="Gryganskyi A."/>
        </authorList>
    </citation>
    <scope>NUCLEOTIDE SEQUENCE [LARGE SCALE GENOMIC DNA]</scope>
    <source>
        <strain evidence="9 10">AG-B5</strain>
    </source>
</reference>
<dbReference type="InterPro" id="IPR002112">
    <property type="entry name" value="Leuzip_Jun"/>
</dbReference>
<evidence type="ECO:0000256" key="5">
    <source>
        <dbReference type="ARBA" id="ARBA00023242"/>
    </source>
</evidence>
<feature type="compositionally biased region" description="Polar residues" evidence="7">
    <location>
        <begin position="108"/>
        <end position="134"/>
    </location>
</feature>
<dbReference type="PROSITE" id="PS00036">
    <property type="entry name" value="BZIP_BASIC"/>
    <property type="match status" value="1"/>
</dbReference>
<dbReference type="Pfam" id="PF00170">
    <property type="entry name" value="bZIP_1"/>
    <property type="match status" value="1"/>
</dbReference>
<evidence type="ECO:0000256" key="7">
    <source>
        <dbReference type="SAM" id="MobiDB-lite"/>
    </source>
</evidence>
<dbReference type="SMART" id="SM00338">
    <property type="entry name" value="BRLZ"/>
    <property type="match status" value="1"/>
</dbReference>
<gene>
    <name evidence="9" type="ORF">K7432_003116</name>
</gene>
<comment type="subcellular location">
    <subcellularLocation>
        <location evidence="1">Nucleus</location>
    </subcellularLocation>
</comment>
<proteinExistence type="predicted"/>
<evidence type="ECO:0000256" key="3">
    <source>
        <dbReference type="ARBA" id="ARBA00023125"/>
    </source>
</evidence>
<dbReference type="CDD" id="cd14687">
    <property type="entry name" value="bZIP_ATF2"/>
    <property type="match status" value="1"/>
</dbReference>
<dbReference type="EMBL" id="JASJQH010000091">
    <property type="protein sequence ID" value="KAK9767235.1"/>
    <property type="molecule type" value="Genomic_DNA"/>
</dbReference>
<dbReference type="SUPFAM" id="SSF57959">
    <property type="entry name" value="Leucine zipper domain"/>
    <property type="match status" value="1"/>
</dbReference>
<feature type="compositionally biased region" description="Basic and acidic residues" evidence="7">
    <location>
        <begin position="188"/>
        <end position="199"/>
    </location>
</feature>
<organism evidence="9 10">
    <name type="scientific">Basidiobolus ranarum</name>
    <dbReference type="NCBI Taxonomy" id="34480"/>
    <lineage>
        <taxon>Eukaryota</taxon>
        <taxon>Fungi</taxon>
        <taxon>Fungi incertae sedis</taxon>
        <taxon>Zoopagomycota</taxon>
        <taxon>Entomophthoromycotina</taxon>
        <taxon>Basidiobolomycetes</taxon>
        <taxon>Basidiobolales</taxon>
        <taxon>Basidiobolaceae</taxon>
        <taxon>Basidiobolus</taxon>
    </lineage>
</organism>
<evidence type="ECO:0000256" key="2">
    <source>
        <dbReference type="ARBA" id="ARBA00023015"/>
    </source>
</evidence>
<keyword evidence="10" id="KW-1185">Reference proteome</keyword>
<keyword evidence="5" id="KW-0539">Nucleus</keyword>
<feature type="coiled-coil region" evidence="6">
    <location>
        <begin position="213"/>
        <end position="247"/>
    </location>
</feature>